<dbReference type="EMBL" id="CP163441">
    <property type="protein sequence ID" value="XDQ49353.1"/>
    <property type="molecule type" value="Genomic_DNA"/>
</dbReference>
<accession>A0AB39R472</accession>
<protein>
    <recommendedName>
        <fullName evidence="2">Integrase</fullName>
    </recommendedName>
</protein>
<proteinExistence type="predicted"/>
<evidence type="ECO:0008006" key="2">
    <source>
        <dbReference type="Google" id="ProtNLM"/>
    </source>
</evidence>
<dbReference type="AlphaFoldDB" id="A0AB39R472"/>
<sequence length="814" mass="87881">MTFPAASRPGAGMPAQAFADDEPVFTPASGLLPHMSVPVFGQRERWSGTCLRRPSNVTPGNWRIAFPLFDPVWNLRAREMAFALLNPTHPELRAAGAFRPAQPAHLSTVRQLVERLGVLGRWALGQDLPGQLPLWDADILTAFLTSRVSAGTSGELSLGSYRSVLAALHELRDVLTGGGLTVDPAAVDVAGTVPTTPTRPIAPAVWWPLLRAAWTYIDRFADDVLTARDEVLARPAQPEPPTAASRHPVDECLERWLADPATRIPVHAAAFRTSAAGTPMWSVISLLITDGANHTALDSGRRAAAPRRRRILAEAARGRTLPLAPGQAQSLLGAQRIPTGTSPRPAAELDAALETWLSDPTHLVPVREDRIPAPHGPRTVRTPRWALLAPLVYGPNSPAGITAGTAAGRRRRSMVQAAVDAGQFQILAGQAHGSDLPRPTPHFTTVDRADGTTGPWRTHLSDRELGDELRALQGALYCFVAALTMMRDSEIQEIRRGALTLHYGSPAVRSYKLKNEPGPAEEKWWIIQPVATALAVLERLSRHPTHLFTTLPAPGTAARRGVSAPRLIDGFIAHVNTHCLNTGLAPVPEARVRPHQFRKTMSVICAQEPDGEIALGIQLKHAARRILANPTTHSYAAPDGAWMKEFDDRLATAAAARLTSLLAARTTGAPVAVGPAAARLHAGLDRVAARLATESPDQLQALAADPRAASDVLRSELPDLHFGTLNHCLWQAEQTECTRHLPEAERGAPLIGACQPARCRNSAVTAAHAPIWLAEQHDLTERLRDRRLPAARRAALRARLEDIKPITTALTQDL</sequence>
<dbReference type="GO" id="GO:0003677">
    <property type="term" value="F:DNA binding"/>
    <property type="evidence" value="ECO:0007669"/>
    <property type="project" value="InterPro"/>
</dbReference>
<name>A0AB39R472_9ACTN</name>
<dbReference type="SUPFAM" id="SSF56349">
    <property type="entry name" value="DNA breaking-rejoining enzymes"/>
    <property type="match status" value="1"/>
</dbReference>
<reference evidence="1" key="1">
    <citation type="submission" date="2024-07" db="EMBL/GenBank/DDBJ databases">
        <authorList>
            <person name="Yu S.T."/>
        </authorList>
    </citation>
    <scope>NUCLEOTIDE SEQUENCE</scope>
    <source>
        <strain evidence="1">R39</strain>
    </source>
</reference>
<dbReference type="RefSeq" id="WP_369228003.1">
    <property type="nucleotide sequence ID" value="NZ_CP163441.1"/>
</dbReference>
<dbReference type="InterPro" id="IPR011010">
    <property type="entry name" value="DNA_brk_join_enz"/>
</dbReference>
<evidence type="ECO:0000313" key="1">
    <source>
        <dbReference type="EMBL" id="XDQ49353.1"/>
    </source>
</evidence>
<organism evidence="1">
    <name type="scientific">Streptomyces sp. R39</name>
    <dbReference type="NCBI Taxonomy" id="3238631"/>
    <lineage>
        <taxon>Bacteria</taxon>
        <taxon>Bacillati</taxon>
        <taxon>Actinomycetota</taxon>
        <taxon>Actinomycetes</taxon>
        <taxon>Kitasatosporales</taxon>
        <taxon>Streptomycetaceae</taxon>
        <taxon>Streptomyces</taxon>
    </lineage>
</organism>
<gene>
    <name evidence="1" type="ORF">AB5J52_47920</name>
</gene>